<organism evidence="1 2">
    <name type="scientific">Trifolium pratense</name>
    <name type="common">Red clover</name>
    <dbReference type="NCBI Taxonomy" id="57577"/>
    <lineage>
        <taxon>Eukaryota</taxon>
        <taxon>Viridiplantae</taxon>
        <taxon>Streptophyta</taxon>
        <taxon>Embryophyta</taxon>
        <taxon>Tracheophyta</taxon>
        <taxon>Spermatophyta</taxon>
        <taxon>Magnoliopsida</taxon>
        <taxon>eudicotyledons</taxon>
        <taxon>Gunneridae</taxon>
        <taxon>Pentapetalae</taxon>
        <taxon>rosids</taxon>
        <taxon>fabids</taxon>
        <taxon>Fabales</taxon>
        <taxon>Fabaceae</taxon>
        <taxon>Papilionoideae</taxon>
        <taxon>50 kb inversion clade</taxon>
        <taxon>NPAAA clade</taxon>
        <taxon>Hologalegina</taxon>
        <taxon>IRL clade</taxon>
        <taxon>Trifolieae</taxon>
        <taxon>Trifolium</taxon>
    </lineage>
</organism>
<dbReference type="Proteomes" id="UP000236291">
    <property type="component" value="Unassembled WGS sequence"/>
</dbReference>
<reference evidence="1 2" key="1">
    <citation type="journal article" date="2014" name="Am. J. Bot.">
        <title>Genome assembly and annotation for red clover (Trifolium pratense; Fabaceae).</title>
        <authorList>
            <person name="Istvanek J."/>
            <person name="Jaros M."/>
            <person name="Krenek A."/>
            <person name="Repkova J."/>
        </authorList>
    </citation>
    <scope>NUCLEOTIDE SEQUENCE [LARGE SCALE GENOMIC DNA]</scope>
    <source>
        <strain evidence="2">cv. Tatra</strain>
        <tissue evidence="1">Young leaves</tissue>
    </source>
</reference>
<dbReference type="AlphaFoldDB" id="A0A2K3PH43"/>
<accession>A0A2K3PH43</accession>
<protein>
    <submittedName>
        <fullName evidence="1">Uncharacterized protein</fullName>
    </submittedName>
</protein>
<gene>
    <name evidence="1" type="ORF">L195_g011258</name>
</gene>
<name>A0A2K3PH43_TRIPR</name>
<evidence type="ECO:0000313" key="2">
    <source>
        <dbReference type="Proteomes" id="UP000236291"/>
    </source>
</evidence>
<proteinExistence type="predicted"/>
<sequence>MMKSFNQLEFIIINELTLWFSGDWGPGNPEFGHEIDLGHLHSILREALSEVRISPVLKNIVQIHSDFILHSELQNNKCRLKLNFQGHCEIIKND</sequence>
<evidence type="ECO:0000313" key="1">
    <source>
        <dbReference type="EMBL" id="PNY14574.1"/>
    </source>
</evidence>
<comment type="caution">
    <text evidence="1">The sequence shown here is derived from an EMBL/GenBank/DDBJ whole genome shotgun (WGS) entry which is preliminary data.</text>
</comment>
<reference evidence="1 2" key="2">
    <citation type="journal article" date="2017" name="Front. Plant Sci.">
        <title>Gene Classification and Mining of Molecular Markers Useful in Red Clover (Trifolium pratense) Breeding.</title>
        <authorList>
            <person name="Istvanek J."/>
            <person name="Dluhosova J."/>
            <person name="Dluhos P."/>
            <person name="Patkova L."/>
            <person name="Nedelnik J."/>
            <person name="Repkova J."/>
        </authorList>
    </citation>
    <scope>NUCLEOTIDE SEQUENCE [LARGE SCALE GENOMIC DNA]</scope>
    <source>
        <strain evidence="2">cv. Tatra</strain>
        <tissue evidence="1">Young leaves</tissue>
    </source>
</reference>
<dbReference type="EMBL" id="ASHM01006969">
    <property type="protein sequence ID" value="PNY14574.1"/>
    <property type="molecule type" value="Genomic_DNA"/>
</dbReference>